<feature type="binding site" evidence="12">
    <location>
        <position position="210"/>
    </location>
    <ligand>
        <name>Ca(2+)</name>
        <dbReference type="ChEBI" id="CHEBI:29108"/>
        <label>3</label>
    </ligand>
</feature>
<evidence type="ECO:0000313" key="19">
    <source>
        <dbReference type="Proteomes" id="UP001460270"/>
    </source>
</evidence>
<feature type="binding site" evidence="12">
    <location>
        <position position="185"/>
    </location>
    <ligand>
        <name>Ca(2+)</name>
        <dbReference type="ChEBI" id="CHEBI:29108"/>
        <label>3</label>
    </ligand>
</feature>
<dbReference type="InterPro" id="IPR001818">
    <property type="entry name" value="Pept_M10_metallopeptidase"/>
</dbReference>
<dbReference type="SMART" id="SM00235">
    <property type="entry name" value="ZnMc"/>
    <property type="match status" value="1"/>
</dbReference>
<sequence length="388" mass="45158">MQTILLCFSIVPLQLFVFIHSFPLYDKSQQQGGPHSHKNVGQKKRERHEQTTLNDKHNLMSLVFPSNETEWKRPRCGVPDYHTLLKVDLSYYSKNKKKKEGQSRQQRKKRFALFGGRWEKTDLTYRIVRFPWQMSEAKVRHVLDQAFRVWAAVTPLTFTEVLSEKADIVIDFNRYWHGDSLPFDGPGGILAHAFFPRTHRQGEVHFDYDEHWTVGNGVVPVRLASSGWTTSGWLPALASRHWRGIPDYIDAVYEDNSGNIWFFQGESYWVFDAERKITGPDPVWRLGLPVSDIQAALKWEVGNVQKVFLFKSLSYWSFSPLENRVDNVHPQIMPEWSGLPKYIDAAFQDKYGYANFLSGMQYWKFDPVTLKVLDGYPRHIGIDFFGCS</sequence>
<dbReference type="SUPFAM" id="SSF50923">
    <property type="entry name" value="Hemopexin-like domain"/>
    <property type="match status" value="1"/>
</dbReference>
<dbReference type="InterPro" id="IPR033739">
    <property type="entry name" value="M10A_MMP"/>
</dbReference>
<dbReference type="Pfam" id="PF00045">
    <property type="entry name" value="Hemopexin"/>
    <property type="match status" value="2"/>
</dbReference>
<dbReference type="AlphaFoldDB" id="A0AAW0NEB4"/>
<dbReference type="InterPro" id="IPR018487">
    <property type="entry name" value="Hemopexin-like_repeat"/>
</dbReference>
<dbReference type="SMART" id="SM00120">
    <property type="entry name" value="HX"/>
    <property type="match status" value="3"/>
</dbReference>
<evidence type="ECO:0000313" key="18">
    <source>
        <dbReference type="EMBL" id="KAK7895784.1"/>
    </source>
</evidence>
<feature type="binding site" evidence="12">
    <location>
        <position position="210"/>
    </location>
    <ligand>
        <name>Ca(2+)</name>
        <dbReference type="ChEBI" id="CHEBI:29108"/>
        <label>1</label>
    </ligand>
</feature>
<dbReference type="InterPro" id="IPR018486">
    <property type="entry name" value="Hemopexin_CS"/>
</dbReference>
<dbReference type="GO" id="GO:0030198">
    <property type="term" value="P:extracellular matrix organization"/>
    <property type="evidence" value="ECO:0007669"/>
    <property type="project" value="TreeGrafter"/>
</dbReference>
<keyword evidence="6" id="KW-0378">Hydrolase</keyword>
<dbReference type="Gene3D" id="2.110.10.10">
    <property type="entry name" value="Hemopexin-like domain"/>
    <property type="match status" value="2"/>
</dbReference>
<protein>
    <recommendedName>
        <fullName evidence="17">Peptidase metallopeptidase domain-containing protein</fullName>
    </recommendedName>
</protein>
<feature type="modified residue" description="Phosphotyrosine; by PKDCC" evidence="13">
    <location>
        <position position="376"/>
    </location>
</feature>
<dbReference type="PIRSF" id="PIRSF001191">
    <property type="entry name" value="Peptidase_M10A_matrix"/>
    <property type="match status" value="1"/>
</dbReference>
<evidence type="ECO:0000256" key="7">
    <source>
        <dbReference type="ARBA" id="ARBA00022833"/>
    </source>
</evidence>
<evidence type="ECO:0000256" key="9">
    <source>
        <dbReference type="ARBA" id="ARBA00023049"/>
    </source>
</evidence>
<dbReference type="CDD" id="cd04278">
    <property type="entry name" value="ZnMc_MMP"/>
    <property type="match status" value="1"/>
</dbReference>
<evidence type="ECO:0000256" key="10">
    <source>
        <dbReference type="ARBA" id="ARBA00023145"/>
    </source>
</evidence>
<dbReference type="Gene3D" id="3.40.390.10">
    <property type="entry name" value="Collagenase (Catalytic Domain)"/>
    <property type="match status" value="1"/>
</dbReference>
<keyword evidence="11" id="KW-1015">Disulfide bond</keyword>
<feature type="binding site" evidence="12">
    <location>
        <position position="344"/>
    </location>
    <ligand>
        <name>Ca(2+)</name>
        <dbReference type="ChEBI" id="CHEBI:29108"/>
        <label>4</label>
    </ligand>
</feature>
<dbReference type="FunFam" id="2.110.10.10:FF:000005">
    <property type="entry name" value="Stromelysin-3 preproprotein"/>
    <property type="match status" value="1"/>
</dbReference>
<proteinExistence type="inferred from homology"/>
<reference evidence="19" key="1">
    <citation type="submission" date="2024-04" db="EMBL/GenBank/DDBJ databases">
        <title>Salinicola lusitanus LLJ914,a marine bacterium isolated from the Okinawa Trough.</title>
        <authorList>
            <person name="Li J."/>
        </authorList>
    </citation>
    <scope>NUCLEOTIDE SEQUENCE [LARGE SCALE GENOMIC DNA]</scope>
</reference>
<evidence type="ECO:0000256" key="16">
    <source>
        <dbReference type="SAM" id="SignalP"/>
    </source>
</evidence>
<feature type="repeat" description="Hemopexin" evidence="14">
    <location>
        <begin position="340"/>
        <end position="387"/>
    </location>
</feature>
<dbReference type="Proteomes" id="UP001460270">
    <property type="component" value="Unassembled WGS sequence"/>
</dbReference>
<evidence type="ECO:0000256" key="13">
    <source>
        <dbReference type="PIRSR" id="PIRSR621190-4"/>
    </source>
</evidence>
<evidence type="ECO:0000256" key="3">
    <source>
        <dbReference type="ARBA" id="ARBA00022723"/>
    </source>
</evidence>
<dbReference type="GO" id="GO:0008270">
    <property type="term" value="F:zinc ion binding"/>
    <property type="evidence" value="ECO:0007669"/>
    <property type="project" value="InterPro"/>
</dbReference>
<dbReference type="Pfam" id="PF00413">
    <property type="entry name" value="Peptidase_M10"/>
    <property type="match status" value="1"/>
</dbReference>
<evidence type="ECO:0000256" key="11">
    <source>
        <dbReference type="ARBA" id="ARBA00023157"/>
    </source>
</evidence>
<accession>A0AAW0NEB4</accession>
<evidence type="ECO:0000259" key="17">
    <source>
        <dbReference type="SMART" id="SM00235"/>
    </source>
</evidence>
<keyword evidence="3 12" id="KW-0479">Metal-binding</keyword>
<dbReference type="InterPro" id="IPR024079">
    <property type="entry name" value="MetalloPept_cat_dom_sf"/>
</dbReference>
<keyword evidence="5" id="KW-0677">Repeat</keyword>
<dbReference type="GO" id="GO:0030574">
    <property type="term" value="P:collagen catabolic process"/>
    <property type="evidence" value="ECO:0007669"/>
    <property type="project" value="TreeGrafter"/>
</dbReference>
<dbReference type="InterPro" id="IPR000585">
    <property type="entry name" value="Hemopexin-like_dom"/>
</dbReference>
<dbReference type="CDD" id="cd00094">
    <property type="entry name" value="HX"/>
    <property type="match status" value="1"/>
</dbReference>
<feature type="binding site" evidence="12">
    <location>
        <position position="346"/>
    </location>
    <ligand>
        <name>Ca(2+)</name>
        <dbReference type="ChEBI" id="CHEBI:29108"/>
        <label>5</label>
    </ligand>
</feature>
<feature type="binding site" evidence="12">
    <location>
        <position position="177"/>
    </location>
    <ligand>
        <name>Zn(2+)</name>
        <dbReference type="ChEBI" id="CHEBI:29105"/>
        <label>1</label>
    </ligand>
</feature>
<dbReference type="SUPFAM" id="SSF55486">
    <property type="entry name" value="Metalloproteases ('zincins'), catalytic domain"/>
    <property type="match status" value="1"/>
</dbReference>
<feature type="binding site" evidence="12">
    <location>
        <position position="184"/>
    </location>
    <ligand>
        <name>Ca(2+)</name>
        <dbReference type="ChEBI" id="CHEBI:29108"/>
        <label>3</label>
    </ligand>
</feature>
<keyword evidence="4 16" id="KW-0732">Signal</keyword>
<evidence type="ECO:0000256" key="15">
    <source>
        <dbReference type="SAM" id="MobiDB-lite"/>
    </source>
</evidence>
<feature type="signal peptide" evidence="16">
    <location>
        <begin position="1"/>
        <end position="21"/>
    </location>
</feature>
<feature type="chain" id="PRO_5043979326" description="Peptidase metallopeptidase domain-containing protein" evidence="16">
    <location>
        <begin position="22"/>
        <end position="388"/>
    </location>
</feature>
<evidence type="ECO:0000256" key="6">
    <source>
        <dbReference type="ARBA" id="ARBA00022801"/>
    </source>
</evidence>
<dbReference type="GO" id="GO:0006508">
    <property type="term" value="P:proteolysis"/>
    <property type="evidence" value="ECO:0007669"/>
    <property type="project" value="UniProtKB-KW"/>
</dbReference>
<evidence type="ECO:0000256" key="8">
    <source>
        <dbReference type="ARBA" id="ARBA00022837"/>
    </source>
</evidence>
<dbReference type="PRINTS" id="PR00138">
    <property type="entry name" value="MATRIXIN"/>
</dbReference>
<evidence type="ECO:0000256" key="12">
    <source>
        <dbReference type="PIRSR" id="PIRSR621190-2"/>
    </source>
</evidence>
<dbReference type="GO" id="GO:0004222">
    <property type="term" value="F:metalloendopeptidase activity"/>
    <property type="evidence" value="ECO:0007669"/>
    <property type="project" value="InterPro"/>
</dbReference>
<organism evidence="18 19">
    <name type="scientific">Mugilogobius chulae</name>
    <name type="common">yellowstripe goby</name>
    <dbReference type="NCBI Taxonomy" id="88201"/>
    <lineage>
        <taxon>Eukaryota</taxon>
        <taxon>Metazoa</taxon>
        <taxon>Chordata</taxon>
        <taxon>Craniata</taxon>
        <taxon>Vertebrata</taxon>
        <taxon>Euteleostomi</taxon>
        <taxon>Actinopterygii</taxon>
        <taxon>Neopterygii</taxon>
        <taxon>Teleostei</taxon>
        <taxon>Neoteleostei</taxon>
        <taxon>Acanthomorphata</taxon>
        <taxon>Gobiaria</taxon>
        <taxon>Gobiiformes</taxon>
        <taxon>Gobioidei</taxon>
        <taxon>Gobiidae</taxon>
        <taxon>Gobionellinae</taxon>
        <taxon>Mugilogobius</taxon>
    </lineage>
</organism>
<dbReference type="GO" id="GO:0005615">
    <property type="term" value="C:extracellular space"/>
    <property type="evidence" value="ECO:0007669"/>
    <property type="project" value="TreeGrafter"/>
</dbReference>
<feature type="repeat" description="Hemopexin" evidence="14">
    <location>
        <begin position="246"/>
        <end position="290"/>
    </location>
</feature>
<keyword evidence="19" id="KW-1185">Reference proteome</keyword>
<keyword evidence="9" id="KW-0482">Metalloprotease</keyword>
<dbReference type="PANTHER" id="PTHR10201">
    <property type="entry name" value="MATRIX METALLOPROTEINASE"/>
    <property type="match status" value="1"/>
</dbReference>
<feature type="binding site" evidence="12">
    <location>
        <position position="167"/>
    </location>
    <ligand>
        <name>Ca(2+)</name>
        <dbReference type="ChEBI" id="CHEBI:29108"/>
        <label>2</label>
    </ligand>
</feature>
<evidence type="ECO:0000256" key="5">
    <source>
        <dbReference type="ARBA" id="ARBA00022737"/>
    </source>
</evidence>
<dbReference type="PROSITE" id="PS00024">
    <property type="entry name" value="HEMOPEXIN"/>
    <property type="match status" value="2"/>
</dbReference>
<comment type="cofactor">
    <cofactor evidence="12">
        <name>Ca(2+)</name>
        <dbReference type="ChEBI" id="CHEBI:29108"/>
    </cofactor>
    <text evidence="12">Can bind about 5 Ca(2+) ions per subunit.</text>
</comment>
<dbReference type="InterPro" id="IPR006026">
    <property type="entry name" value="Peptidase_Metallo"/>
</dbReference>
<keyword evidence="2" id="KW-0645">Protease</keyword>
<feature type="compositionally biased region" description="Basic residues" evidence="15">
    <location>
        <begin position="35"/>
        <end position="46"/>
    </location>
</feature>
<evidence type="ECO:0000256" key="2">
    <source>
        <dbReference type="ARBA" id="ARBA00022670"/>
    </source>
</evidence>
<evidence type="ECO:0000256" key="4">
    <source>
        <dbReference type="ARBA" id="ARBA00022729"/>
    </source>
</evidence>
<keyword evidence="10" id="KW-0865">Zymogen</keyword>
<keyword evidence="8 12" id="KW-0106">Calcium</keyword>
<dbReference type="EMBL" id="JBBPFD010000015">
    <property type="protein sequence ID" value="KAK7895784.1"/>
    <property type="molecule type" value="Genomic_DNA"/>
</dbReference>
<feature type="domain" description="Peptidase metallopeptidase" evidence="17">
    <location>
        <begin position="114"/>
        <end position="251"/>
    </location>
</feature>
<feature type="binding site" evidence="12">
    <location>
        <position position="192"/>
    </location>
    <ligand>
        <name>Zn(2+)</name>
        <dbReference type="ChEBI" id="CHEBI:29105"/>
        <label>1</label>
    </ligand>
</feature>
<feature type="binding site" evidence="12">
    <location>
        <position position="205"/>
    </location>
    <ligand>
        <name>Zn(2+)</name>
        <dbReference type="ChEBI" id="CHEBI:29105"/>
        <label>1</label>
    </ligand>
</feature>
<feature type="binding site" evidence="12">
    <location>
        <position position="207"/>
    </location>
    <ligand>
        <name>Ca(2+)</name>
        <dbReference type="ChEBI" id="CHEBI:29108"/>
        <label>3</label>
    </ligand>
</feature>
<gene>
    <name evidence="18" type="ORF">WMY93_021109</name>
</gene>
<comment type="caution">
    <text evidence="18">The sequence shown here is derived from an EMBL/GenBank/DDBJ whole genome shotgun (WGS) entry which is preliminary data.</text>
</comment>
<name>A0AAW0NEB4_9GOBI</name>
<dbReference type="PROSITE" id="PS51642">
    <property type="entry name" value="HEMOPEXIN_2"/>
    <property type="match status" value="2"/>
</dbReference>
<evidence type="ECO:0000256" key="14">
    <source>
        <dbReference type="PROSITE-ProRule" id="PRU01011"/>
    </source>
</evidence>
<dbReference type="InterPro" id="IPR036375">
    <property type="entry name" value="Hemopexin-like_dom_sf"/>
</dbReference>
<dbReference type="InterPro" id="IPR021190">
    <property type="entry name" value="Pept_M10A"/>
</dbReference>
<feature type="binding site" evidence="12">
    <location>
        <position position="179"/>
    </location>
    <ligand>
        <name>Zn(2+)</name>
        <dbReference type="ChEBI" id="CHEBI:29105"/>
        <label>1</label>
    </ligand>
</feature>
<comment type="similarity">
    <text evidence="1">Belongs to the peptidase M10A family.</text>
</comment>
<dbReference type="GO" id="GO:0031012">
    <property type="term" value="C:extracellular matrix"/>
    <property type="evidence" value="ECO:0007669"/>
    <property type="project" value="InterPro"/>
</dbReference>
<comment type="cofactor">
    <cofactor evidence="12">
        <name>Zn(2+)</name>
        <dbReference type="ChEBI" id="CHEBI:29105"/>
    </cofactor>
    <text evidence="12">Binds 2 Zn(2+) ions per subunit.</text>
</comment>
<dbReference type="PANTHER" id="PTHR10201:SF20">
    <property type="entry name" value="STROMELYSIN-3"/>
    <property type="match status" value="1"/>
</dbReference>
<keyword evidence="7 12" id="KW-0862">Zinc</keyword>
<feature type="region of interest" description="Disordered" evidence="15">
    <location>
        <begin position="27"/>
        <end position="50"/>
    </location>
</feature>
<evidence type="ECO:0000256" key="1">
    <source>
        <dbReference type="ARBA" id="ARBA00010370"/>
    </source>
</evidence>